<dbReference type="Gene3D" id="3.40.50.300">
    <property type="entry name" value="P-loop containing nucleotide triphosphate hydrolases"/>
    <property type="match status" value="1"/>
</dbReference>
<dbReference type="Proteomes" id="UP001530315">
    <property type="component" value="Unassembled WGS sequence"/>
</dbReference>
<keyword evidence="5" id="KW-1185">Reference proteome</keyword>
<dbReference type="AlphaFoldDB" id="A0ABD3N597"/>
<feature type="compositionally biased region" description="Basic and acidic residues" evidence="1">
    <location>
        <begin position="230"/>
        <end position="249"/>
    </location>
</feature>
<dbReference type="Pfam" id="PF00005">
    <property type="entry name" value="ABC_tran"/>
    <property type="match status" value="1"/>
</dbReference>
<feature type="compositionally biased region" description="Acidic residues" evidence="1">
    <location>
        <begin position="207"/>
        <end position="219"/>
    </location>
</feature>
<evidence type="ECO:0000259" key="3">
    <source>
        <dbReference type="Pfam" id="PF00005"/>
    </source>
</evidence>
<feature type="region of interest" description="Disordered" evidence="1">
    <location>
        <begin position="43"/>
        <end position="69"/>
    </location>
</feature>
<organism evidence="4 5">
    <name type="scientific">Stephanodiscus triporus</name>
    <dbReference type="NCBI Taxonomy" id="2934178"/>
    <lineage>
        <taxon>Eukaryota</taxon>
        <taxon>Sar</taxon>
        <taxon>Stramenopiles</taxon>
        <taxon>Ochrophyta</taxon>
        <taxon>Bacillariophyta</taxon>
        <taxon>Coscinodiscophyceae</taxon>
        <taxon>Thalassiosirophycidae</taxon>
        <taxon>Stephanodiscales</taxon>
        <taxon>Stephanodiscaceae</taxon>
        <taxon>Stephanodiscus</taxon>
    </lineage>
</organism>
<feature type="transmembrane region" description="Helical" evidence="2">
    <location>
        <begin position="258"/>
        <end position="276"/>
    </location>
</feature>
<feature type="transmembrane region" description="Helical" evidence="2">
    <location>
        <begin position="76"/>
        <end position="97"/>
    </location>
</feature>
<feature type="transmembrane region" description="Helical" evidence="2">
    <location>
        <begin position="172"/>
        <end position="191"/>
    </location>
</feature>
<evidence type="ECO:0000313" key="5">
    <source>
        <dbReference type="Proteomes" id="UP001530315"/>
    </source>
</evidence>
<sequence length="874" mass="98977">MTYRGKVGYESVCVVHLCSHLFPFAFSFLVGRIEIWLEKRRSSRRSGGSGGGGRTKEQGGEEAEAHRPGRSRSSRALFLATTISTIILLLLFFLLLLSNPLSSHLLAFARLSLPSSRIVPLLLPLSPPEYVNNALHYMFPVSEMHAAYEVIKTFYDENETDRVMLKTMMSHLLFVTFHVQMGMGHLGIAFLTKEQERKNMLVRMDVLDDNNNDDDDDESSGGGKMKKKMKEGDKRRRKNAKGEKKDTSRNFRRSAPSFIIFTVLPYMFQIIFFGNLNKYAFDQVRDSIHRTVRIRELFEHESHLMAVSNDPRSSMDSYGTSVDTVVTTVYEIFNRKLFSLPKLLILPGVLGRQPGLLVGIFPFIFVTDYVKGRFASTVTDRIERFKEEAKDINTRRTKVEQFDMKNAELGIEVSFRDVAFIAISRRVELRRSGNGATEFTQRRWEELTLEYQANRAAVSLLERTRGYFLWLQRSFIFVALIDCALAKLLAEGTIVLGEIYVFSRAIEDVVDLLLIRSRSESELATLMTEVERLRSLNGIWSKSKKDRLLPCRVRGADGAESAGGGIVLKNVQYSRGTASVSVEHLVIRPGIYALTGANGSGKSTLFRLLMACDSNSRPIDLHESIELATPIHQWDPSDVSCTVPDESCVAIDKIDENEVENESNEGRVSITLPSSDIVEISQNFYWPLYARPIDWICQEHITPFSNEIAREACTHRVIDELQSLSFSRSQEDDMMNWSENGTSEVRNFTRRNDSSAQALELHEEKEDWFSQLSGGQKGKVELVRKVFLRNRCPSVLLVDETMAPLDPEAKGKVMSKLKAFCKDSVVLIIYHTDVGRGPSSSDRTSDEDACVPSSSFFDYNLHVVDKHLVTRPVC</sequence>
<evidence type="ECO:0000256" key="2">
    <source>
        <dbReference type="SAM" id="Phobius"/>
    </source>
</evidence>
<feature type="region of interest" description="Disordered" evidence="1">
    <location>
        <begin position="204"/>
        <end position="249"/>
    </location>
</feature>
<protein>
    <recommendedName>
        <fullName evidence="3">ABC transporter domain-containing protein</fullName>
    </recommendedName>
</protein>
<dbReference type="PANTHER" id="PTHR24220">
    <property type="entry name" value="IMPORT ATP-BINDING PROTEIN"/>
    <property type="match status" value="1"/>
</dbReference>
<evidence type="ECO:0000256" key="1">
    <source>
        <dbReference type="SAM" id="MobiDB-lite"/>
    </source>
</evidence>
<accession>A0ABD3N597</accession>
<feature type="domain" description="ABC transporter" evidence="3">
    <location>
        <begin position="591"/>
        <end position="802"/>
    </location>
</feature>
<evidence type="ECO:0000313" key="4">
    <source>
        <dbReference type="EMBL" id="KAL3769732.1"/>
    </source>
</evidence>
<feature type="compositionally biased region" description="Basic and acidic residues" evidence="1">
    <location>
        <begin position="54"/>
        <end position="67"/>
    </location>
</feature>
<proteinExistence type="predicted"/>
<name>A0ABD3N597_9STRA</name>
<dbReference type="SUPFAM" id="SSF52540">
    <property type="entry name" value="P-loop containing nucleoside triphosphate hydrolases"/>
    <property type="match status" value="1"/>
</dbReference>
<dbReference type="EMBL" id="JALLAZ020001647">
    <property type="protein sequence ID" value="KAL3769732.1"/>
    <property type="molecule type" value="Genomic_DNA"/>
</dbReference>
<gene>
    <name evidence="4" type="ORF">ACHAW5_009192</name>
</gene>
<keyword evidence="2" id="KW-1133">Transmembrane helix</keyword>
<dbReference type="InterPro" id="IPR015854">
    <property type="entry name" value="ABC_transpr_LolD-like"/>
</dbReference>
<keyword evidence="2" id="KW-0812">Transmembrane</keyword>
<keyword evidence="2" id="KW-0472">Membrane</keyword>
<dbReference type="InterPro" id="IPR027417">
    <property type="entry name" value="P-loop_NTPase"/>
</dbReference>
<dbReference type="InterPro" id="IPR003439">
    <property type="entry name" value="ABC_transporter-like_ATP-bd"/>
</dbReference>
<comment type="caution">
    <text evidence="4">The sequence shown here is derived from an EMBL/GenBank/DDBJ whole genome shotgun (WGS) entry which is preliminary data.</text>
</comment>
<reference evidence="4 5" key="1">
    <citation type="submission" date="2024-10" db="EMBL/GenBank/DDBJ databases">
        <title>Updated reference genomes for cyclostephanoid diatoms.</title>
        <authorList>
            <person name="Roberts W.R."/>
            <person name="Alverson A.J."/>
        </authorList>
    </citation>
    <scope>NUCLEOTIDE SEQUENCE [LARGE SCALE GENOMIC DNA]</scope>
    <source>
        <strain evidence="4 5">AJA276-08</strain>
    </source>
</reference>